<feature type="domain" description="Glycosyltransferase 2-like" evidence="4">
    <location>
        <begin position="19"/>
        <end position="54"/>
    </location>
</feature>
<organism evidence="5 6">
    <name type="scientific">Spirosoma endophyticum</name>
    <dbReference type="NCBI Taxonomy" id="662367"/>
    <lineage>
        <taxon>Bacteria</taxon>
        <taxon>Pseudomonadati</taxon>
        <taxon>Bacteroidota</taxon>
        <taxon>Cytophagia</taxon>
        <taxon>Cytophagales</taxon>
        <taxon>Cytophagaceae</taxon>
        <taxon>Spirosoma</taxon>
    </lineage>
</organism>
<dbReference type="AlphaFoldDB" id="A0A1I1TAB4"/>
<dbReference type="Proteomes" id="UP000198598">
    <property type="component" value="Unassembled WGS sequence"/>
</dbReference>
<evidence type="ECO:0000313" key="5">
    <source>
        <dbReference type="EMBL" id="SFD55525.1"/>
    </source>
</evidence>
<dbReference type="STRING" id="662367.SAMN05216167_105400"/>
<dbReference type="Gene3D" id="3.90.550.10">
    <property type="entry name" value="Spore Coat Polysaccharide Biosynthesis Protein SpsA, Chain A"/>
    <property type="match status" value="1"/>
</dbReference>
<dbReference type="Pfam" id="PF00535">
    <property type="entry name" value="Glycos_transf_2"/>
    <property type="match status" value="1"/>
</dbReference>
<evidence type="ECO:0000313" key="6">
    <source>
        <dbReference type="Proteomes" id="UP000198598"/>
    </source>
</evidence>
<evidence type="ECO:0000259" key="4">
    <source>
        <dbReference type="Pfam" id="PF00535"/>
    </source>
</evidence>
<dbReference type="InterPro" id="IPR001173">
    <property type="entry name" value="Glyco_trans_2-like"/>
</dbReference>
<dbReference type="InterPro" id="IPR029044">
    <property type="entry name" value="Nucleotide-diphossugar_trans"/>
</dbReference>
<dbReference type="RefSeq" id="WP_093827960.1">
    <property type="nucleotide sequence ID" value="NZ_FOLQ01000005.1"/>
</dbReference>
<name>A0A1I1TAB4_9BACT</name>
<keyword evidence="2" id="KW-0328">Glycosyltransferase</keyword>
<dbReference type="SUPFAM" id="SSF53448">
    <property type="entry name" value="Nucleotide-diphospho-sugar transferases"/>
    <property type="match status" value="1"/>
</dbReference>
<dbReference type="PANTHER" id="PTHR43179">
    <property type="entry name" value="RHAMNOSYLTRANSFERASE WBBL"/>
    <property type="match status" value="1"/>
</dbReference>
<keyword evidence="6" id="KW-1185">Reference proteome</keyword>
<sequence>MPKVYIIILNYCGAFDTISCLESVFKISYLNYHIILIDNCSPDNSIDIIQNWATGKAIIEEHNQLLDTLAKPFAQKPIQYHLFNEDDPELLNKLSIQWDLTIIKAKSNRGFSAGNNLGLSYAKAQGDAEYYWLLNNDTLVTANSLNELVKCHQQYQASDKIGIVGGKLLYYNEPNIIQCLGGGIYNELLGFIRQVGDGLPVNTEHIKSSERLDYISGACMLVKPEFVYEVGLLAEDYFFYYEELDWCARGRKKGWGISYTKNAIIYHKVGASVNANYKKKQKSEMSDYYSVRSKLLYASKYNGLFTNFIVRLGLLATIANRIFRGQFKRIFTIVKLCFAKY</sequence>
<evidence type="ECO:0000256" key="3">
    <source>
        <dbReference type="ARBA" id="ARBA00022679"/>
    </source>
</evidence>
<dbReference type="GO" id="GO:0016757">
    <property type="term" value="F:glycosyltransferase activity"/>
    <property type="evidence" value="ECO:0007669"/>
    <property type="project" value="UniProtKB-KW"/>
</dbReference>
<keyword evidence="3" id="KW-0808">Transferase</keyword>
<dbReference type="OrthoDB" id="9771846at2"/>
<protein>
    <recommendedName>
        <fullName evidence="4">Glycosyltransferase 2-like domain-containing protein</fullName>
    </recommendedName>
</protein>
<comment type="similarity">
    <text evidence="1">Belongs to the glycosyltransferase 2 family.</text>
</comment>
<proteinExistence type="inferred from homology"/>
<dbReference type="PANTHER" id="PTHR43179:SF12">
    <property type="entry name" value="GALACTOFURANOSYLTRANSFERASE GLFT2"/>
    <property type="match status" value="1"/>
</dbReference>
<accession>A0A1I1TAB4</accession>
<reference evidence="5 6" key="1">
    <citation type="submission" date="2016-10" db="EMBL/GenBank/DDBJ databases">
        <authorList>
            <person name="de Groot N.N."/>
        </authorList>
    </citation>
    <scope>NUCLEOTIDE SEQUENCE [LARGE SCALE GENOMIC DNA]</scope>
    <source>
        <strain evidence="5 6">DSM 26130</strain>
    </source>
</reference>
<evidence type="ECO:0000256" key="1">
    <source>
        <dbReference type="ARBA" id="ARBA00006739"/>
    </source>
</evidence>
<dbReference type="EMBL" id="FOLQ01000005">
    <property type="protein sequence ID" value="SFD55525.1"/>
    <property type="molecule type" value="Genomic_DNA"/>
</dbReference>
<evidence type="ECO:0000256" key="2">
    <source>
        <dbReference type="ARBA" id="ARBA00022676"/>
    </source>
</evidence>
<dbReference type="CDD" id="cd04186">
    <property type="entry name" value="GT_2_like_c"/>
    <property type="match status" value="1"/>
</dbReference>
<gene>
    <name evidence="5" type="ORF">SAMN05216167_105400</name>
</gene>